<dbReference type="RefSeq" id="WP_145048678.1">
    <property type="nucleotide sequence ID" value="NZ_CP036433.1"/>
</dbReference>
<keyword evidence="4" id="KW-1185">Reference proteome</keyword>
<sequence length="421" mass="45650" precursor="true">MSSQITAFFLTASLALGADAFAQNWPQFRGPDGNATSTDAQLPLNWNASTNIIWKTELPGRGASSPIVWDDRIYLTAFSGYGVDDAEVQDKTKLQLHVLCINREDGAVIWDQSTPGSPHTQDVTNRVQDHGYATGTPATDGKAVFAYFGVSGLIAYSTEGELLWQAETGIKTAGFGSASSPVLHGDLVIVNASIEGDQVIAFNKQTGEKAWAIDEVKRSWTTPCLAKTAEGAVELVVNQIDVIRGFDPTTGKELWSCAGIDDYVVPAPVSHEGVVYCLGGRQNRCIAVRLGGRGDVTDTHKLWEVNIGANVTSPVYYQGHLYWASDKGIATCLDAKTGEPIYRERLDTRARIYSSIVRGADRLYVTTRDEGVTVLPAAPEYKELAVNTITTDETLVNSSPAISGDRLFLRTDKYLYSIGNK</sequence>
<dbReference type="Proteomes" id="UP000317648">
    <property type="component" value="Chromosome"/>
</dbReference>
<organism evidence="3 4">
    <name type="scientific">Lignipirellula cremea</name>
    <dbReference type="NCBI Taxonomy" id="2528010"/>
    <lineage>
        <taxon>Bacteria</taxon>
        <taxon>Pseudomonadati</taxon>
        <taxon>Planctomycetota</taxon>
        <taxon>Planctomycetia</taxon>
        <taxon>Pirellulales</taxon>
        <taxon>Pirellulaceae</taxon>
        <taxon>Lignipirellula</taxon>
    </lineage>
</organism>
<dbReference type="Gene3D" id="2.130.10.10">
    <property type="entry name" value="YVTN repeat-like/Quinoprotein amine dehydrogenase"/>
    <property type="match status" value="1"/>
</dbReference>
<gene>
    <name evidence="3" type="ORF">Pla8534_03400</name>
</gene>
<dbReference type="Gene3D" id="2.40.10.480">
    <property type="match status" value="1"/>
</dbReference>
<dbReference type="EMBL" id="CP036433">
    <property type="protein sequence ID" value="QDU92592.1"/>
    <property type="molecule type" value="Genomic_DNA"/>
</dbReference>
<feature type="chain" id="PRO_5021724313" evidence="1">
    <location>
        <begin position="23"/>
        <end position="421"/>
    </location>
</feature>
<feature type="signal peptide" evidence="1">
    <location>
        <begin position="1"/>
        <end position="22"/>
    </location>
</feature>
<dbReference type="KEGG" id="lcre:Pla8534_03400"/>
<dbReference type="PANTHER" id="PTHR34512:SF30">
    <property type="entry name" value="OUTER MEMBRANE PROTEIN ASSEMBLY FACTOR BAMB"/>
    <property type="match status" value="1"/>
</dbReference>
<protein>
    <submittedName>
        <fullName evidence="3">Outer membrane biogenesis protein BamB</fullName>
    </submittedName>
</protein>
<dbReference type="OrthoDB" id="244732at2"/>
<reference evidence="3 4" key="1">
    <citation type="submission" date="2019-02" db="EMBL/GenBank/DDBJ databases">
        <title>Deep-cultivation of Planctomycetes and their phenomic and genomic characterization uncovers novel biology.</title>
        <authorList>
            <person name="Wiegand S."/>
            <person name="Jogler M."/>
            <person name="Boedeker C."/>
            <person name="Pinto D."/>
            <person name="Vollmers J."/>
            <person name="Rivas-Marin E."/>
            <person name="Kohn T."/>
            <person name="Peeters S.H."/>
            <person name="Heuer A."/>
            <person name="Rast P."/>
            <person name="Oberbeckmann S."/>
            <person name="Bunk B."/>
            <person name="Jeske O."/>
            <person name="Meyerdierks A."/>
            <person name="Storesund J.E."/>
            <person name="Kallscheuer N."/>
            <person name="Luecker S."/>
            <person name="Lage O.M."/>
            <person name="Pohl T."/>
            <person name="Merkel B.J."/>
            <person name="Hornburger P."/>
            <person name="Mueller R.-W."/>
            <person name="Bruemmer F."/>
            <person name="Labrenz M."/>
            <person name="Spormann A.M."/>
            <person name="Op den Camp H."/>
            <person name="Overmann J."/>
            <person name="Amann R."/>
            <person name="Jetten M.S.M."/>
            <person name="Mascher T."/>
            <person name="Medema M.H."/>
            <person name="Devos D.P."/>
            <person name="Kaster A.-K."/>
            <person name="Ovreas L."/>
            <person name="Rohde M."/>
            <person name="Galperin M.Y."/>
            <person name="Jogler C."/>
        </authorList>
    </citation>
    <scope>NUCLEOTIDE SEQUENCE [LARGE SCALE GENOMIC DNA]</scope>
    <source>
        <strain evidence="3 4">Pla85_3_4</strain>
    </source>
</reference>
<evidence type="ECO:0000313" key="3">
    <source>
        <dbReference type="EMBL" id="QDU92592.1"/>
    </source>
</evidence>
<dbReference type="Pfam" id="PF13360">
    <property type="entry name" value="PQQ_2"/>
    <property type="match status" value="1"/>
</dbReference>
<dbReference type="AlphaFoldDB" id="A0A518DL78"/>
<dbReference type="InterPro" id="IPR015943">
    <property type="entry name" value="WD40/YVTN_repeat-like_dom_sf"/>
</dbReference>
<dbReference type="SUPFAM" id="SSF50998">
    <property type="entry name" value="Quinoprotein alcohol dehydrogenase-like"/>
    <property type="match status" value="1"/>
</dbReference>
<feature type="domain" description="Pyrrolo-quinoline quinone repeat" evidence="2">
    <location>
        <begin position="98"/>
        <end position="282"/>
    </location>
</feature>
<accession>A0A518DL78</accession>
<dbReference type="PANTHER" id="PTHR34512">
    <property type="entry name" value="CELL SURFACE PROTEIN"/>
    <property type="match status" value="1"/>
</dbReference>
<dbReference type="InterPro" id="IPR011047">
    <property type="entry name" value="Quinoprotein_ADH-like_sf"/>
</dbReference>
<evidence type="ECO:0000259" key="2">
    <source>
        <dbReference type="Pfam" id="PF13360"/>
    </source>
</evidence>
<evidence type="ECO:0000256" key="1">
    <source>
        <dbReference type="SAM" id="SignalP"/>
    </source>
</evidence>
<dbReference type="InterPro" id="IPR002372">
    <property type="entry name" value="PQQ_rpt_dom"/>
</dbReference>
<name>A0A518DL78_9BACT</name>
<keyword evidence="1" id="KW-0732">Signal</keyword>
<evidence type="ECO:0000313" key="4">
    <source>
        <dbReference type="Proteomes" id="UP000317648"/>
    </source>
</evidence>
<proteinExistence type="predicted"/>